<gene>
    <name evidence="2" type="ORF">AWB64_03024</name>
</gene>
<keyword evidence="1" id="KW-0812">Transmembrane</keyword>
<sequence length="109" mass="11763">MDSLDSAHRFMGGVFLGALVAAALSLLLGYAGDYIPFIAAMPPIEKIVISAIISIIVVCAKPCIEKFIQKRDEDNPVLREDRNSVIRGRITGVPLGVIVAILIQIYIIA</sequence>
<organism evidence="2 3">
    <name type="scientific">Caballeronia sordidicola</name>
    <name type="common">Burkholderia sordidicola</name>
    <dbReference type="NCBI Taxonomy" id="196367"/>
    <lineage>
        <taxon>Bacteria</taxon>
        <taxon>Pseudomonadati</taxon>
        <taxon>Pseudomonadota</taxon>
        <taxon>Betaproteobacteria</taxon>
        <taxon>Burkholderiales</taxon>
        <taxon>Burkholderiaceae</taxon>
        <taxon>Caballeronia</taxon>
    </lineage>
</organism>
<accession>A0A158GKK9</accession>
<dbReference type="Proteomes" id="UP000054893">
    <property type="component" value="Unassembled WGS sequence"/>
</dbReference>
<dbReference type="RefSeq" id="WP_060856196.1">
    <property type="nucleotide sequence ID" value="NZ_FCOC02000008.1"/>
</dbReference>
<evidence type="ECO:0000256" key="1">
    <source>
        <dbReference type="SAM" id="Phobius"/>
    </source>
</evidence>
<dbReference type="EMBL" id="FCOC02000008">
    <property type="protein sequence ID" value="SAL32658.1"/>
    <property type="molecule type" value="Genomic_DNA"/>
</dbReference>
<dbReference type="AlphaFoldDB" id="A0A158GKK9"/>
<feature type="transmembrane region" description="Helical" evidence="1">
    <location>
        <begin position="85"/>
        <end position="108"/>
    </location>
</feature>
<keyword evidence="1" id="KW-1133">Transmembrane helix</keyword>
<evidence type="ECO:0000313" key="2">
    <source>
        <dbReference type="EMBL" id="SAL32658.1"/>
    </source>
</evidence>
<protein>
    <submittedName>
        <fullName evidence="2">Uncharacterized protein</fullName>
    </submittedName>
</protein>
<keyword evidence="1" id="KW-0472">Membrane</keyword>
<reference evidence="2 3" key="1">
    <citation type="submission" date="2016-01" db="EMBL/GenBank/DDBJ databases">
        <authorList>
            <person name="Oliw E.H."/>
        </authorList>
    </citation>
    <scope>NUCLEOTIDE SEQUENCE [LARGE SCALE GENOMIC DNA]</scope>
    <source>
        <strain evidence="2">LMG 22029</strain>
    </source>
</reference>
<name>A0A158GKK9_CABSO</name>
<feature type="transmembrane region" description="Helical" evidence="1">
    <location>
        <begin position="47"/>
        <end position="64"/>
    </location>
</feature>
<dbReference type="OrthoDB" id="9102487at2"/>
<proteinExistence type="predicted"/>
<evidence type="ECO:0000313" key="3">
    <source>
        <dbReference type="Proteomes" id="UP000054893"/>
    </source>
</evidence>